<dbReference type="EMBL" id="SISG01000001">
    <property type="protein sequence ID" value="TBN58597.1"/>
    <property type="molecule type" value="Genomic_DNA"/>
</dbReference>
<dbReference type="Proteomes" id="UP000294194">
    <property type="component" value="Unassembled WGS sequence"/>
</dbReference>
<organism evidence="1 2">
    <name type="scientific">Glaciihabitans arcticus</name>
    <dbReference type="NCBI Taxonomy" id="2668039"/>
    <lineage>
        <taxon>Bacteria</taxon>
        <taxon>Bacillati</taxon>
        <taxon>Actinomycetota</taxon>
        <taxon>Actinomycetes</taxon>
        <taxon>Micrococcales</taxon>
        <taxon>Microbacteriaceae</taxon>
        <taxon>Glaciihabitans</taxon>
    </lineage>
</organism>
<sequence length="108" mass="11328">MRDKPLRSPHLQMVMRVVVVLALVGLILPGIIVTWTTASATATRTCGTYAGVFAPTAEATSVRFELFGPEGPGWNCYVREFGGAESLLRALGLIPGAAIVPSGELGNS</sequence>
<reference evidence="2" key="1">
    <citation type="submission" date="2019-02" db="EMBL/GenBank/DDBJ databases">
        <title>Glaciihabitans arcticus sp. nov., a psychrotolerant bacterium isolated from polar soil.</title>
        <authorList>
            <person name="Dahal R.H."/>
        </authorList>
    </citation>
    <scope>NUCLEOTIDE SEQUENCE [LARGE SCALE GENOMIC DNA]</scope>
    <source>
        <strain evidence="2">RP-3-7</strain>
    </source>
</reference>
<accession>A0A4Q9GZ78</accession>
<dbReference type="AlphaFoldDB" id="A0A4Q9GZ78"/>
<evidence type="ECO:0000313" key="2">
    <source>
        <dbReference type="Proteomes" id="UP000294194"/>
    </source>
</evidence>
<protein>
    <submittedName>
        <fullName evidence="1">Uncharacterized protein</fullName>
    </submittedName>
</protein>
<name>A0A4Q9GZ78_9MICO</name>
<proteinExistence type="predicted"/>
<comment type="caution">
    <text evidence="1">The sequence shown here is derived from an EMBL/GenBank/DDBJ whole genome shotgun (WGS) entry which is preliminary data.</text>
</comment>
<evidence type="ECO:0000313" key="1">
    <source>
        <dbReference type="EMBL" id="TBN58597.1"/>
    </source>
</evidence>
<gene>
    <name evidence="1" type="ORF">EYE40_08660</name>
</gene>
<keyword evidence="2" id="KW-1185">Reference proteome</keyword>